<protein>
    <recommendedName>
        <fullName evidence="3">BTB domain-containing protein</fullName>
    </recommendedName>
</protein>
<proteinExistence type="predicted"/>
<reference evidence="5" key="1">
    <citation type="journal article" date="2017" name="Cell">
        <title>Insights into land plant evolution garnered from the Marchantia polymorpha genome.</title>
        <authorList>
            <person name="Bowman J.L."/>
            <person name="Kohchi T."/>
            <person name="Yamato K.T."/>
            <person name="Jenkins J."/>
            <person name="Shu S."/>
            <person name="Ishizaki K."/>
            <person name="Yamaoka S."/>
            <person name="Nishihama R."/>
            <person name="Nakamura Y."/>
            <person name="Berger F."/>
            <person name="Adam C."/>
            <person name="Aki S.S."/>
            <person name="Althoff F."/>
            <person name="Araki T."/>
            <person name="Arteaga-Vazquez M.A."/>
            <person name="Balasubrmanian S."/>
            <person name="Barry K."/>
            <person name="Bauer D."/>
            <person name="Boehm C.R."/>
            <person name="Briginshaw L."/>
            <person name="Caballero-Perez J."/>
            <person name="Catarino B."/>
            <person name="Chen F."/>
            <person name="Chiyoda S."/>
            <person name="Chovatia M."/>
            <person name="Davies K.M."/>
            <person name="Delmans M."/>
            <person name="Demura T."/>
            <person name="Dierschke T."/>
            <person name="Dolan L."/>
            <person name="Dorantes-Acosta A.E."/>
            <person name="Eklund D.M."/>
            <person name="Florent S.N."/>
            <person name="Flores-Sandoval E."/>
            <person name="Fujiyama A."/>
            <person name="Fukuzawa H."/>
            <person name="Galik B."/>
            <person name="Grimanelli D."/>
            <person name="Grimwood J."/>
            <person name="Grossniklaus U."/>
            <person name="Hamada T."/>
            <person name="Haseloff J."/>
            <person name="Hetherington A.J."/>
            <person name="Higo A."/>
            <person name="Hirakawa Y."/>
            <person name="Hundley H.N."/>
            <person name="Ikeda Y."/>
            <person name="Inoue K."/>
            <person name="Inoue S.I."/>
            <person name="Ishida S."/>
            <person name="Jia Q."/>
            <person name="Kakita M."/>
            <person name="Kanazawa T."/>
            <person name="Kawai Y."/>
            <person name="Kawashima T."/>
            <person name="Kennedy M."/>
            <person name="Kinose K."/>
            <person name="Kinoshita T."/>
            <person name="Kohara Y."/>
            <person name="Koide E."/>
            <person name="Komatsu K."/>
            <person name="Kopischke S."/>
            <person name="Kubo M."/>
            <person name="Kyozuka J."/>
            <person name="Lagercrantz U."/>
            <person name="Lin S.S."/>
            <person name="Lindquist E."/>
            <person name="Lipzen A.M."/>
            <person name="Lu C.W."/>
            <person name="De Luna E."/>
            <person name="Martienssen R.A."/>
            <person name="Minamino N."/>
            <person name="Mizutani M."/>
            <person name="Mizutani M."/>
            <person name="Mochizuki N."/>
            <person name="Monte I."/>
            <person name="Mosher R."/>
            <person name="Nagasaki H."/>
            <person name="Nakagami H."/>
            <person name="Naramoto S."/>
            <person name="Nishitani K."/>
            <person name="Ohtani M."/>
            <person name="Okamoto T."/>
            <person name="Okumura M."/>
            <person name="Phillips J."/>
            <person name="Pollak B."/>
            <person name="Reinders A."/>
            <person name="Rovekamp M."/>
            <person name="Sano R."/>
            <person name="Sawa S."/>
            <person name="Schmid M.W."/>
            <person name="Shirakawa M."/>
            <person name="Solano R."/>
            <person name="Spunde A."/>
            <person name="Suetsugu N."/>
            <person name="Sugano S."/>
            <person name="Sugiyama A."/>
            <person name="Sun R."/>
            <person name="Suzuki Y."/>
            <person name="Takenaka M."/>
            <person name="Takezawa D."/>
            <person name="Tomogane H."/>
            <person name="Tsuzuki M."/>
            <person name="Ueda T."/>
            <person name="Umeda M."/>
            <person name="Ward J.M."/>
            <person name="Watanabe Y."/>
            <person name="Yazaki K."/>
            <person name="Yokoyama R."/>
            <person name="Yoshitake Y."/>
            <person name="Yotsui I."/>
            <person name="Zachgo S."/>
            <person name="Schmutz J."/>
        </authorList>
    </citation>
    <scope>NUCLEOTIDE SEQUENCE [LARGE SCALE GENOMIC DNA]</scope>
    <source>
        <strain evidence="5">Tak-1</strain>
    </source>
</reference>
<accession>A0A2R6X2N6</accession>
<evidence type="ECO:0000256" key="1">
    <source>
        <dbReference type="ARBA" id="ARBA00002668"/>
    </source>
</evidence>
<dbReference type="Pfam" id="PF00651">
    <property type="entry name" value="BTB"/>
    <property type="match status" value="1"/>
</dbReference>
<dbReference type="Proteomes" id="UP000244005">
    <property type="component" value="Unassembled WGS sequence"/>
</dbReference>
<dbReference type="Gene3D" id="3.30.710.10">
    <property type="entry name" value="Potassium Channel Kv1.1, Chain A"/>
    <property type="match status" value="1"/>
</dbReference>
<evidence type="ECO:0000313" key="5">
    <source>
        <dbReference type="Proteomes" id="UP000244005"/>
    </source>
</evidence>
<comment type="pathway">
    <text evidence="2">Protein modification; protein ubiquitination.</text>
</comment>
<dbReference type="CDD" id="cd18186">
    <property type="entry name" value="BTB_POZ_ZBTB_KLHL-like"/>
    <property type="match status" value="1"/>
</dbReference>
<gene>
    <name evidence="4" type="ORF">MARPO_0040s0054</name>
</gene>
<evidence type="ECO:0000259" key="3">
    <source>
        <dbReference type="PROSITE" id="PS50097"/>
    </source>
</evidence>
<dbReference type="Pfam" id="PF07707">
    <property type="entry name" value="BACK"/>
    <property type="match status" value="1"/>
</dbReference>
<name>A0A2R6X2N6_MARPO</name>
<dbReference type="PANTHER" id="PTHR46336">
    <property type="entry name" value="OS02G0260700 PROTEIN"/>
    <property type="match status" value="1"/>
</dbReference>
<reference evidence="4" key="2">
    <citation type="submission" date="2017-12" db="EMBL/GenBank/DDBJ databases">
        <title>WGS assembly of Marchantia polymorpha.</title>
        <authorList>
            <person name="Bowman J.L."/>
            <person name="Kohchi T."/>
            <person name="Yamato K.T."/>
            <person name="Jenkins J."/>
            <person name="Shu S."/>
            <person name="Ishizaki K."/>
            <person name="Yamaoka S."/>
            <person name="Nishihama R."/>
            <person name="Nakamura Y."/>
            <person name="Berger F."/>
            <person name="Adam C."/>
            <person name="Aki S.S."/>
            <person name="Althoff F."/>
            <person name="Araki T."/>
            <person name="Arteaga-Vazquez M.A."/>
            <person name="Balasubrmanian S."/>
            <person name="Bauer D."/>
            <person name="Boehm C.R."/>
            <person name="Briginshaw L."/>
            <person name="Caballero-Perez J."/>
            <person name="Catarino B."/>
            <person name="Chen F."/>
            <person name="Chiyoda S."/>
            <person name="Chovatia M."/>
            <person name="Davies K.M."/>
            <person name="Delmans M."/>
            <person name="Demura T."/>
            <person name="Dierschke T."/>
            <person name="Dolan L."/>
            <person name="Dorantes-Acosta A.E."/>
            <person name="Eklund D.M."/>
            <person name="Florent S.N."/>
            <person name="Flores-Sandoval E."/>
            <person name="Fujiyama A."/>
            <person name="Fukuzawa H."/>
            <person name="Galik B."/>
            <person name="Grimanelli D."/>
            <person name="Grimwood J."/>
            <person name="Grossniklaus U."/>
            <person name="Hamada T."/>
            <person name="Haseloff J."/>
            <person name="Hetherington A.J."/>
            <person name="Higo A."/>
            <person name="Hirakawa Y."/>
            <person name="Hundley H.N."/>
            <person name="Ikeda Y."/>
            <person name="Inoue K."/>
            <person name="Inoue S."/>
            <person name="Ishida S."/>
            <person name="Jia Q."/>
            <person name="Kakita M."/>
            <person name="Kanazawa T."/>
            <person name="Kawai Y."/>
            <person name="Kawashima T."/>
            <person name="Kennedy M."/>
            <person name="Kinose K."/>
            <person name="Kinoshita T."/>
            <person name="Kohara Y."/>
            <person name="Koide E."/>
            <person name="Komatsu K."/>
            <person name="Kopischke S."/>
            <person name="Kubo M."/>
            <person name="Kyozuka J."/>
            <person name="Lagercrantz U."/>
            <person name="Lin S.S."/>
            <person name="Lindquist E."/>
            <person name="Lipzen A.M."/>
            <person name="Lu C."/>
            <person name="Luna E.D."/>
            <person name="Martienssen R.A."/>
            <person name="Minamino N."/>
            <person name="Mizutani M."/>
            <person name="Mizutani M."/>
            <person name="Mochizuki N."/>
            <person name="Monte I."/>
            <person name="Mosher R."/>
            <person name="Nagasaki H."/>
            <person name="Nakagami H."/>
            <person name="Naramoto S."/>
            <person name="Nishitani K."/>
            <person name="Ohtani M."/>
            <person name="Okamoto T."/>
            <person name="Okumura M."/>
            <person name="Phillips J."/>
            <person name="Pollak B."/>
            <person name="Reinders A."/>
            <person name="Roevekamp M."/>
            <person name="Sano R."/>
            <person name="Sawa S."/>
            <person name="Schmid M.W."/>
            <person name="Shirakawa M."/>
            <person name="Solano R."/>
            <person name="Spunde A."/>
            <person name="Suetsugu N."/>
            <person name="Sugano S."/>
            <person name="Sugiyama A."/>
            <person name="Sun R."/>
            <person name="Suzuki Y."/>
            <person name="Takenaka M."/>
            <person name="Takezawa D."/>
            <person name="Tomogane H."/>
            <person name="Tsuzuki M."/>
            <person name="Ueda T."/>
            <person name="Umeda M."/>
            <person name="Ward J.M."/>
            <person name="Watanabe Y."/>
            <person name="Yazaki K."/>
            <person name="Yokoyama R."/>
            <person name="Yoshitake Y."/>
            <person name="Yotsui I."/>
            <person name="Zachgo S."/>
            <person name="Schmutz J."/>
        </authorList>
    </citation>
    <scope>NUCLEOTIDE SEQUENCE [LARGE SCALE GENOMIC DNA]</scope>
    <source>
        <strain evidence="4">Tak-1</strain>
    </source>
</reference>
<dbReference type="Gramene" id="Mp2g21600.2">
    <property type="protein sequence ID" value="Mp2g21600.2.cds"/>
    <property type="gene ID" value="Mp2g21600"/>
</dbReference>
<sequence>MMPSLRILHCEKIALTRARDESVVAPSSRTLQQKRSPSAQRSITMDDNYRELAAEGEEYDHASSFEPVSSFGFAYNDPRWSDRELRLIVRSDFSGASLDTSISRIDIKCAVHVDPDEEEDFVDDDGNIYDQFDVETVKIPVNSVILAKESPFFRSLFGGNGFRDCNSHTVDIHINPEERCTFHAMIECMYTNSVSLTEVEEFISLWGLAERFLVHNCSQLCLRRLRDMPLDLDQAIRIHEAAYNSNPSGELRSVIEASTHFLIRHFKKLSFVNSKPTSKHSRESNKELLRDFVSLAQSALRALLASDDLEVEREEIAFYALILWVKENTFSVAESQLMMTQLAPLIRFPFMKPDVLSGLLEYPELASPTCQELVIQALKFRTASEDMKHKLRGDGAGHHRRFEKRSGYLRPVNCLVLEQPKKQAVVHFDTSPAELEALQPSGHLTFEGFRVAGSVFAFQIHHVFTASTRKKVGLDLRLCGSSPAGRIQAELNISVWSVPLMMFVHRFHAKHTFQVDNPLLRCADLFGKDLAELLAEKSQWVCDGRIFLHAELSIRS</sequence>
<dbReference type="SMART" id="SM00225">
    <property type="entry name" value="BTB"/>
    <property type="match status" value="1"/>
</dbReference>
<organism evidence="4 5">
    <name type="scientific">Marchantia polymorpha</name>
    <name type="common">Common liverwort</name>
    <name type="synonym">Marchantia aquatica</name>
    <dbReference type="NCBI Taxonomy" id="3197"/>
    <lineage>
        <taxon>Eukaryota</taxon>
        <taxon>Viridiplantae</taxon>
        <taxon>Streptophyta</taxon>
        <taxon>Embryophyta</taxon>
        <taxon>Marchantiophyta</taxon>
        <taxon>Marchantiopsida</taxon>
        <taxon>Marchantiidae</taxon>
        <taxon>Marchantiales</taxon>
        <taxon>Marchantiaceae</taxon>
        <taxon>Marchantia</taxon>
    </lineage>
</organism>
<dbReference type="PROSITE" id="PS50097">
    <property type="entry name" value="BTB"/>
    <property type="match status" value="1"/>
</dbReference>
<dbReference type="EMBL" id="KZ772712">
    <property type="protein sequence ID" value="PTQ40374.1"/>
    <property type="molecule type" value="Genomic_DNA"/>
</dbReference>
<comment type="function">
    <text evidence="1">May act as a substrate-specific adapter of an E3 ubiquitin-protein ligase complex (CUL3-RBX1-BTB) which mediates the ubiquitination and subsequent proteasomal degradation of target proteins.</text>
</comment>
<evidence type="ECO:0000313" key="4">
    <source>
        <dbReference type="EMBL" id="PTQ40374.1"/>
    </source>
</evidence>
<dbReference type="InterPro" id="IPR000210">
    <property type="entry name" value="BTB/POZ_dom"/>
</dbReference>
<dbReference type="Gramene" id="Mp2g21600.1">
    <property type="protein sequence ID" value="Mp2g21600.1.cds"/>
    <property type="gene ID" value="Mp2g21600"/>
</dbReference>
<dbReference type="AlphaFoldDB" id="A0A2R6X2N6"/>
<dbReference type="InterPro" id="IPR045890">
    <property type="entry name" value="POB1-like"/>
</dbReference>
<dbReference type="InterPro" id="IPR011705">
    <property type="entry name" value="BACK"/>
</dbReference>
<dbReference type="InterPro" id="IPR011333">
    <property type="entry name" value="SKP1/BTB/POZ_sf"/>
</dbReference>
<feature type="domain" description="BTB" evidence="3">
    <location>
        <begin position="132"/>
        <end position="198"/>
    </location>
</feature>
<dbReference type="SUPFAM" id="SSF54695">
    <property type="entry name" value="POZ domain"/>
    <property type="match status" value="1"/>
</dbReference>
<dbReference type="EMBL" id="KZ772712">
    <property type="protein sequence ID" value="PTQ40373.1"/>
    <property type="molecule type" value="Genomic_DNA"/>
</dbReference>
<dbReference type="OrthoDB" id="1887817at2759"/>
<dbReference type="GO" id="GO:0005634">
    <property type="term" value="C:nucleus"/>
    <property type="evidence" value="ECO:0000318"/>
    <property type="project" value="GO_Central"/>
</dbReference>
<dbReference type="GO" id="GO:0010114">
    <property type="term" value="P:response to red light"/>
    <property type="evidence" value="ECO:0000318"/>
    <property type="project" value="GO_Central"/>
</dbReference>
<evidence type="ECO:0000256" key="2">
    <source>
        <dbReference type="ARBA" id="ARBA00004906"/>
    </source>
</evidence>
<keyword evidence="5" id="KW-1185">Reference proteome</keyword>
<dbReference type="Gene3D" id="1.25.40.420">
    <property type="match status" value="1"/>
</dbReference>
<dbReference type="PANTHER" id="PTHR46336:SF3">
    <property type="entry name" value="BTB_POZ DOMAIN-CONTAINING PROTEIN POB1"/>
    <property type="match status" value="1"/>
</dbReference>
<dbReference type="SMART" id="SM00875">
    <property type="entry name" value="BACK"/>
    <property type="match status" value="1"/>
</dbReference>